<keyword evidence="5" id="KW-0326">Glycosidase</keyword>
<evidence type="ECO:0000313" key="11">
    <source>
        <dbReference type="Proteomes" id="UP000185663"/>
    </source>
</evidence>
<dbReference type="PANTHER" id="PTHR22600">
    <property type="entry name" value="BETA-HEXOSAMINIDASE"/>
    <property type="match status" value="1"/>
</dbReference>
<evidence type="ECO:0000313" key="10">
    <source>
        <dbReference type="EMBL" id="SDS21895.1"/>
    </source>
</evidence>
<evidence type="ECO:0000256" key="4">
    <source>
        <dbReference type="ARBA" id="ARBA00022801"/>
    </source>
</evidence>
<reference evidence="10 11" key="1">
    <citation type="submission" date="2016-10" db="EMBL/GenBank/DDBJ databases">
        <authorList>
            <person name="de Groot N.N."/>
        </authorList>
    </citation>
    <scope>NUCLEOTIDE SEQUENCE [LARGE SCALE GENOMIC DNA]</scope>
    <source>
        <strain evidence="10 11">DSM 22126</strain>
    </source>
</reference>
<organism evidence="10 11">
    <name type="scientific">Paraoerskovia marina</name>
    <dbReference type="NCBI Taxonomy" id="545619"/>
    <lineage>
        <taxon>Bacteria</taxon>
        <taxon>Bacillati</taxon>
        <taxon>Actinomycetota</taxon>
        <taxon>Actinomycetes</taxon>
        <taxon>Micrococcales</taxon>
        <taxon>Cellulomonadaceae</taxon>
        <taxon>Paraoerskovia</taxon>
    </lineage>
</organism>
<dbReference type="InterPro" id="IPR015883">
    <property type="entry name" value="Glyco_hydro_20_cat"/>
</dbReference>
<dbReference type="EMBL" id="LT629776">
    <property type="protein sequence ID" value="SDS21895.1"/>
    <property type="molecule type" value="Genomic_DNA"/>
</dbReference>
<dbReference type="GO" id="GO:0030203">
    <property type="term" value="P:glycosaminoglycan metabolic process"/>
    <property type="evidence" value="ECO:0007669"/>
    <property type="project" value="TreeGrafter"/>
</dbReference>
<protein>
    <recommendedName>
        <fullName evidence="3">beta-N-acetylhexosaminidase</fullName>
        <ecNumber evidence="3">3.2.1.52</ecNumber>
    </recommendedName>
</protein>
<evidence type="ECO:0000256" key="3">
    <source>
        <dbReference type="ARBA" id="ARBA00012663"/>
    </source>
</evidence>
<dbReference type="AlphaFoldDB" id="A0A1H1QEN8"/>
<dbReference type="eggNOG" id="COG3525">
    <property type="taxonomic scope" value="Bacteria"/>
</dbReference>
<feature type="domain" description="Beta-hexosaminidase bacterial type N-terminal" evidence="9">
    <location>
        <begin position="3"/>
        <end position="161"/>
    </location>
</feature>
<dbReference type="GO" id="GO:0005975">
    <property type="term" value="P:carbohydrate metabolic process"/>
    <property type="evidence" value="ECO:0007669"/>
    <property type="project" value="InterPro"/>
</dbReference>
<comment type="catalytic activity">
    <reaction evidence="1">
        <text>Hydrolysis of terminal non-reducing N-acetyl-D-hexosamine residues in N-acetyl-beta-D-hexosaminides.</text>
        <dbReference type="EC" id="3.2.1.52"/>
    </reaction>
</comment>
<dbReference type="InterPro" id="IPR017853">
    <property type="entry name" value="GH"/>
</dbReference>
<dbReference type="InterPro" id="IPR025705">
    <property type="entry name" value="Beta_hexosaminidase_sua/sub"/>
</dbReference>
<dbReference type="GO" id="GO:0016020">
    <property type="term" value="C:membrane"/>
    <property type="evidence" value="ECO:0007669"/>
    <property type="project" value="TreeGrafter"/>
</dbReference>
<dbReference type="Gene3D" id="3.30.379.10">
    <property type="entry name" value="Chitobiase/beta-hexosaminidase domain 2-like"/>
    <property type="match status" value="1"/>
</dbReference>
<feature type="domain" description="Glycoside hydrolase family 20 catalytic" evidence="8">
    <location>
        <begin position="165"/>
        <end position="481"/>
    </location>
</feature>
<evidence type="ECO:0000256" key="1">
    <source>
        <dbReference type="ARBA" id="ARBA00001231"/>
    </source>
</evidence>
<dbReference type="Gene3D" id="3.20.20.80">
    <property type="entry name" value="Glycosidases"/>
    <property type="match status" value="1"/>
</dbReference>
<evidence type="ECO:0000259" key="9">
    <source>
        <dbReference type="Pfam" id="PF02838"/>
    </source>
</evidence>
<name>A0A1H1QEN8_9CELL</name>
<dbReference type="SUPFAM" id="SSF55545">
    <property type="entry name" value="beta-N-acetylhexosaminidase-like domain"/>
    <property type="match status" value="1"/>
</dbReference>
<dbReference type="InterPro" id="IPR029018">
    <property type="entry name" value="Hex-like_dom2"/>
</dbReference>
<keyword evidence="11" id="KW-1185">Reference proteome</keyword>
<feature type="active site" description="Proton donor" evidence="6">
    <location>
        <position position="328"/>
    </location>
</feature>
<dbReference type="STRING" id="545619.SAMN04489860_1064"/>
<dbReference type="SUPFAM" id="SSF51445">
    <property type="entry name" value="(Trans)glycosidases"/>
    <property type="match status" value="1"/>
</dbReference>
<gene>
    <name evidence="10" type="ORF">SAMN04489860_1064</name>
</gene>
<dbReference type="EC" id="3.2.1.52" evidence="3"/>
<dbReference type="RefSeq" id="WP_172829023.1">
    <property type="nucleotide sequence ID" value="NZ_LT629776.1"/>
</dbReference>
<dbReference type="PANTHER" id="PTHR22600:SF57">
    <property type="entry name" value="BETA-N-ACETYLHEXOSAMINIDASE"/>
    <property type="match status" value="1"/>
</dbReference>
<dbReference type="GO" id="GO:0004563">
    <property type="term" value="F:beta-N-acetylhexosaminidase activity"/>
    <property type="evidence" value="ECO:0007669"/>
    <property type="project" value="UniProtKB-EC"/>
</dbReference>
<accession>A0A1H1QEN8</accession>
<dbReference type="Pfam" id="PF02838">
    <property type="entry name" value="Glyco_hydro_20b"/>
    <property type="match status" value="1"/>
</dbReference>
<proteinExistence type="inferred from homology"/>
<comment type="similarity">
    <text evidence="2">Belongs to the glycosyl hydrolase 20 family.</text>
</comment>
<dbReference type="PRINTS" id="PR00738">
    <property type="entry name" value="GLHYDRLASE20"/>
</dbReference>
<evidence type="ECO:0000256" key="6">
    <source>
        <dbReference type="PIRSR" id="PIRSR625705-1"/>
    </source>
</evidence>
<dbReference type="CDD" id="cd06568">
    <property type="entry name" value="GH20_SpHex_like"/>
    <property type="match status" value="1"/>
</dbReference>
<dbReference type="InterPro" id="IPR015882">
    <property type="entry name" value="HEX_bac_N"/>
</dbReference>
<dbReference type="Proteomes" id="UP000185663">
    <property type="component" value="Chromosome I"/>
</dbReference>
<dbReference type="Pfam" id="PF00728">
    <property type="entry name" value="Glyco_hydro_20"/>
    <property type="match status" value="1"/>
</dbReference>
<feature type="region of interest" description="Disordered" evidence="7">
    <location>
        <begin position="57"/>
        <end position="86"/>
    </location>
</feature>
<evidence type="ECO:0000256" key="7">
    <source>
        <dbReference type="SAM" id="MobiDB-lite"/>
    </source>
</evidence>
<keyword evidence="4" id="KW-0378">Hydrolase</keyword>
<evidence type="ECO:0000256" key="5">
    <source>
        <dbReference type="ARBA" id="ARBA00023295"/>
    </source>
</evidence>
<sequence length="517" mass="55584">MFSLIPQPLSLQAGDGAPFALAGAVIRGGATEPEQRLARRAAQTLTRAAGVAVSTGSTSVSAGSTSVSAGSTSVSAGSTSVSAGSTSVSAGSTIELRLDPALATDRPTSDDRYVVEVTADGIVARAAAVPGLHLAVATIAQLVRPASGETPAHVPAVVVEDEPRYAWRGLSVDIARNFFGPESLQRVLDLASSYKLNRLHLHLTDDQGWRIDTPSRPLLTDISSKTAMNGNPGGFLTLDEYEELQVYAEDRGIVIVPEIDVPGHVNAATHAYGELMPDGRATDAYEGMEVGFSKLSIDLPATEPFLRDVFGDLAAATHGDYLHIGGDEVKQMQDGEFGRFVDLLERVVLDTGKKVAAWHEAAHAQVRPETLVQFWDTNHVQLEPLQRAAANGTRFIMSPGNHVYLDMKYTADYALGQDWAGLVELSDAYVWNPDEAVEGISGDSIVGVEAAVWTETLTTLDELNDMLMPRLPAVAEVAWTPQDAKDWDGFRERLVRHVPGWERDGVAFHRTPQVTWE</sequence>
<evidence type="ECO:0000259" key="8">
    <source>
        <dbReference type="Pfam" id="PF00728"/>
    </source>
</evidence>
<evidence type="ECO:0000256" key="2">
    <source>
        <dbReference type="ARBA" id="ARBA00006285"/>
    </source>
</evidence>